<protein>
    <submittedName>
        <fullName evidence="2">Uncharacterized protein</fullName>
    </submittedName>
</protein>
<organism evidence="2 3">
    <name type="scientific">Thiovibrio frasassiensis</name>
    <dbReference type="NCBI Taxonomy" id="2984131"/>
    <lineage>
        <taxon>Bacteria</taxon>
        <taxon>Pseudomonadati</taxon>
        <taxon>Thermodesulfobacteriota</taxon>
        <taxon>Desulfobulbia</taxon>
        <taxon>Desulfobulbales</taxon>
        <taxon>Thiovibrionaceae</taxon>
        <taxon>Thiovibrio</taxon>
    </lineage>
</organism>
<accession>A0A9X4MCP6</accession>
<dbReference type="Proteomes" id="UP001154240">
    <property type="component" value="Unassembled WGS sequence"/>
</dbReference>
<keyword evidence="1" id="KW-0472">Membrane</keyword>
<dbReference type="AlphaFoldDB" id="A0A9X4MCP6"/>
<comment type="caution">
    <text evidence="2">The sequence shown here is derived from an EMBL/GenBank/DDBJ whole genome shotgun (WGS) entry which is preliminary data.</text>
</comment>
<evidence type="ECO:0000256" key="1">
    <source>
        <dbReference type="SAM" id="Phobius"/>
    </source>
</evidence>
<proteinExistence type="predicted"/>
<feature type="transmembrane region" description="Helical" evidence="1">
    <location>
        <begin position="20"/>
        <end position="45"/>
    </location>
</feature>
<keyword evidence="1" id="KW-1133">Transmembrane helix</keyword>
<evidence type="ECO:0000313" key="2">
    <source>
        <dbReference type="EMBL" id="MDG4475154.1"/>
    </source>
</evidence>
<keyword evidence="3" id="KW-1185">Reference proteome</keyword>
<feature type="transmembrane region" description="Helical" evidence="1">
    <location>
        <begin position="51"/>
        <end position="71"/>
    </location>
</feature>
<reference evidence="2" key="2">
    <citation type="submission" date="2022-10" db="EMBL/GenBank/DDBJ databases">
        <authorList>
            <person name="Aronson H.S."/>
        </authorList>
    </citation>
    <scope>NUCLEOTIDE SEQUENCE</scope>
    <source>
        <strain evidence="2">RS19-109</strain>
    </source>
</reference>
<sequence length="130" mass="14559">MRINISQAPPTDVVEGKKIYLRIIPILLALILGAILLALFLFAFGSSQETLLENIALALFVGPGLAFFFFAEKLHGYKALSAKQEKEMEEFRRQDPEIAAYCAKVSLLDRTLIKAEYDACKARAEKVKRP</sequence>
<gene>
    <name evidence="2" type="ORF">OLX77_03145</name>
</gene>
<keyword evidence="1" id="KW-0812">Transmembrane</keyword>
<reference evidence="2" key="1">
    <citation type="journal article" date="2022" name="bioRxiv">
        <title>Thiovibrio frasassiensisgen. nov., sp. nov., an autotrophic, elemental sulfur disproportionating bacterium isolated from sulfidic karst sediment, and proposal of Thiovibrionaceae fam. nov.</title>
        <authorList>
            <person name="Aronson H."/>
            <person name="Thomas C."/>
            <person name="Bhattacharyya M."/>
            <person name="Eckstein S."/>
            <person name="Jensen S."/>
            <person name="Barco R."/>
            <person name="Macalady J."/>
            <person name="Amend J."/>
        </authorList>
    </citation>
    <scope>NUCLEOTIDE SEQUENCE</scope>
    <source>
        <strain evidence="2">RS19-109</strain>
    </source>
</reference>
<dbReference type="RefSeq" id="WP_307632130.1">
    <property type="nucleotide sequence ID" value="NZ_JAPHEH010000001.1"/>
</dbReference>
<evidence type="ECO:0000313" key="3">
    <source>
        <dbReference type="Proteomes" id="UP001154240"/>
    </source>
</evidence>
<dbReference type="EMBL" id="JAPHEH010000001">
    <property type="protein sequence ID" value="MDG4475154.1"/>
    <property type="molecule type" value="Genomic_DNA"/>
</dbReference>
<name>A0A9X4MCP6_9BACT</name>